<accession>A0A9D9D6S1</accession>
<evidence type="ECO:0008006" key="4">
    <source>
        <dbReference type="Google" id="ProtNLM"/>
    </source>
</evidence>
<gene>
    <name evidence="2" type="ORF">IAC78_03765</name>
</gene>
<feature type="signal peptide" evidence="1">
    <location>
        <begin position="1"/>
        <end position="25"/>
    </location>
</feature>
<evidence type="ECO:0000313" key="3">
    <source>
        <dbReference type="Proteomes" id="UP000823629"/>
    </source>
</evidence>
<comment type="caution">
    <text evidence="2">The sequence shown here is derived from an EMBL/GenBank/DDBJ whole genome shotgun (WGS) entry which is preliminary data.</text>
</comment>
<dbReference type="Proteomes" id="UP000823629">
    <property type="component" value="Unassembled WGS sequence"/>
</dbReference>
<dbReference type="EMBL" id="JADING010000107">
    <property type="protein sequence ID" value="MBO8414566.1"/>
    <property type="molecule type" value="Genomic_DNA"/>
</dbReference>
<name>A0A9D9D6S1_9BACL</name>
<protein>
    <recommendedName>
        <fullName evidence="4">Autotransporter domain-containing protein</fullName>
    </recommendedName>
</protein>
<keyword evidence="1" id="KW-0732">Signal</keyword>
<proteinExistence type="predicted"/>
<sequence>MKKKLLLSALSFLSLAATSISLVSASFVVYDNSKVANGSVTNSNNKEKVKVNFKSSDGKINSSSYFPKTDKVSLAAAPSFSVKGTVVNEDTLEETEMTVSYYDWTLEDGTSLANSDKTYGDLINSNNEVVITGTLKDFSNVPADQLNAQYSENLQVGDDIVVAKDASDTSNIVSLDKTVYNQDVTSTISLASSASEYTEMVNFNNNSKYKNSQVGYKLNTTNSASFNKTYESSTNGDTTVGLNNAEANATSSDYKPYLTPNLNTTNNCQNYVVHEFKLENDVLFNRNFTVGGHQAFYGSNNGWSQHDANGFIVGAYNEIDLNGHDLVLTKGSTLTSYGSITDSVGGGKIIIEEGATLTTPLVIEDTTHETDIGAYFNGVLSFNLYRSPYLNATTVVKHGGKLIGNMMKDTGGASAYGVSVPIYLISSDSADKPMFYLSEGEATREVYYDLNLRYSDIEKKTERSSSITNNIRYQRIRYDFYNADVTYNGFNASFKLSNKTIKINENRVNTPISPYYDWYFHSSKLNLHSQISLMPGAYVNFDETSELNLSYNKFVAETQSQYSTSYQGVGGITAYPSYGTPSLLSTLKNKEGWDYGMDVDSFNDFWAYMNEKEAKVDLNGKVTFSTNEEKATQYHPYVLAGNININNQGQFEESYNEALNNDLKIDLHANSVKCFQGYFGLFDFLLGRKLGTLYSYYATMPLISNGKVVFDPTNENNQLNFDLGGTYNNGIITIGDKNYAFIYNEYEKAMDNPYNAEVASEEDFATSVDSLAGKFEEVSVNSNYISFNGENYIFFQGAYIHIKLNSGSTTDGTVNGSFFVTSKSTKLKGSSVNFSYTNNQWKAN</sequence>
<feature type="chain" id="PRO_5039140499" description="Autotransporter domain-containing protein" evidence="1">
    <location>
        <begin position="26"/>
        <end position="844"/>
    </location>
</feature>
<reference evidence="2" key="2">
    <citation type="journal article" date="2021" name="PeerJ">
        <title>Extensive microbial diversity within the chicken gut microbiome revealed by metagenomics and culture.</title>
        <authorList>
            <person name="Gilroy R."/>
            <person name="Ravi A."/>
            <person name="Getino M."/>
            <person name="Pursley I."/>
            <person name="Horton D.L."/>
            <person name="Alikhan N.F."/>
            <person name="Baker D."/>
            <person name="Gharbi K."/>
            <person name="Hall N."/>
            <person name="Watson M."/>
            <person name="Adriaenssens E.M."/>
            <person name="Foster-Nyarko E."/>
            <person name="Jarju S."/>
            <person name="Secka A."/>
            <person name="Antonio M."/>
            <person name="Oren A."/>
            <person name="Chaudhuri R.R."/>
            <person name="La Ragione R."/>
            <person name="Hildebrand F."/>
            <person name="Pallen M.J."/>
        </authorList>
    </citation>
    <scope>NUCLEOTIDE SEQUENCE</scope>
    <source>
        <strain evidence="2">1748</strain>
    </source>
</reference>
<evidence type="ECO:0000313" key="2">
    <source>
        <dbReference type="EMBL" id="MBO8414566.1"/>
    </source>
</evidence>
<dbReference type="AlphaFoldDB" id="A0A9D9D6S1"/>
<reference evidence="2" key="1">
    <citation type="submission" date="2020-10" db="EMBL/GenBank/DDBJ databases">
        <authorList>
            <person name="Gilroy R."/>
        </authorList>
    </citation>
    <scope>NUCLEOTIDE SEQUENCE</scope>
    <source>
        <strain evidence="2">1748</strain>
    </source>
</reference>
<evidence type="ECO:0000256" key="1">
    <source>
        <dbReference type="SAM" id="SignalP"/>
    </source>
</evidence>
<organism evidence="2 3">
    <name type="scientific">Candidatus Scatoplasma merdavium</name>
    <dbReference type="NCBI Taxonomy" id="2840932"/>
    <lineage>
        <taxon>Bacteria</taxon>
        <taxon>Bacillati</taxon>
        <taxon>Bacillota</taxon>
        <taxon>Bacilli</taxon>
        <taxon>Bacillales</taxon>
        <taxon>Candidatus Scatoplasma</taxon>
    </lineage>
</organism>